<organism evidence="1">
    <name type="scientific">Oikopleura dioica</name>
    <name type="common">Tunicate</name>
    <dbReference type="NCBI Taxonomy" id="34765"/>
    <lineage>
        <taxon>Eukaryota</taxon>
        <taxon>Metazoa</taxon>
        <taxon>Chordata</taxon>
        <taxon>Tunicata</taxon>
        <taxon>Appendicularia</taxon>
        <taxon>Copelata</taxon>
        <taxon>Oikopleuridae</taxon>
        <taxon>Oikopleura</taxon>
    </lineage>
</organism>
<reference evidence="1" key="1">
    <citation type="journal article" date="2010" name="Science">
        <title>Plasticity of animal genome architecture unmasked by rapid evolution of a pelagic tunicate.</title>
        <authorList>
            <person name="Denoeud F."/>
            <person name="Henriet S."/>
            <person name="Mungpakdee S."/>
            <person name="Aury J.M."/>
            <person name="Da Silva C."/>
            <person name="Brinkmann H."/>
            <person name="Mikhaleva J."/>
            <person name="Olsen L.C."/>
            <person name="Jubin C."/>
            <person name="Canestro C."/>
            <person name="Bouquet J.M."/>
            <person name="Danks G."/>
            <person name="Poulain J."/>
            <person name="Campsteijn C."/>
            <person name="Adamski M."/>
            <person name="Cross I."/>
            <person name="Yadetie F."/>
            <person name="Muffato M."/>
            <person name="Louis A."/>
            <person name="Butcher S."/>
            <person name="Tsagkogeorga G."/>
            <person name="Konrad A."/>
            <person name="Singh S."/>
            <person name="Jensen M.F."/>
            <person name="Cong E.H."/>
            <person name="Eikeseth-Otteraa H."/>
            <person name="Noel B."/>
            <person name="Anthouard V."/>
            <person name="Porcel B.M."/>
            <person name="Kachouri-Lafond R."/>
            <person name="Nishino A."/>
            <person name="Ugolini M."/>
            <person name="Chourrout P."/>
            <person name="Nishida H."/>
            <person name="Aasland R."/>
            <person name="Huzurbazar S."/>
            <person name="Westhof E."/>
            <person name="Delsuc F."/>
            <person name="Lehrach H."/>
            <person name="Reinhardt R."/>
            <person name="Weissenbach J."/>
            <person name="Roy S.W."/>
            <person name="Artiguenave F."/>
            <person name="Postlethwait J.H."/>
            <person name="Manak J.R."/>
            <person name="Thompson E.M."/>
            <person name="Jaillon O."/>
            <person name="Du Pasquier L."/>
            <person name="Boudinot P."/>
            <person name="Liberles D.A."/>
            <person name="Volff J.N."/>
            <person name="Philippe H."/>
            <person name="Lenhard B."/>
            <person name="Roest Crollius H."/>
            <person name="Wincker P."/>
            <person name="Chourrout D."/>
        </authorList>
    </citation>
    <scope>NUCLEOTIDE SEQUENCE [LARGE SCALE GENOMIC DNA]</scope>
</reference>
<sequence length="88" mass="10133">MSGKVPRNELNTLLDYFTEAKKTKFGNGPSYDQLDRIADLQLSIHKAHYEIDSDNPKKEKLDCNTDELEKVNEIFNKMKNISDKISSL</sequence>
<name>E4WS32_OIKDI</name>
<accession>E4WS32</accession>
<gene>
    <name evidence="1" type="ORF">GSOID_T00000565001</name>
</gene>
<evidence type="ECO:0000313" key="2">
    <source>
        <dbReference type="Proteomes" id="UP000001307"/>
    </source>
</evidence>
<dbReference type="AlphaFoldDB" id="E4WS32"/>
<dbReference type="Proteomes" id="UP000001307">
    <property type="component" value="Unassembled WGS sequence"/>
</dbReference>
<evidence type="ECO:0000313" key="1">
    <source>
        <dbReference type="EMBL" id="CBY20565.1"/>
    </source>
</evidence>
<keyword evidence="2" id="KW-1185">Reference proteome</keyword>
<dbReference type="EMBL" id="FN653015">
    <property type="protein sequence ID" value="CBY20565.1"/>
    <property type="molecule type" value="Genomic_DNA"/>
</dbReference>
<proteinExistence type="predicted"/>
<protein>
    <submittedName>
        <fullName evidence="1">Uncharacterized protein</fullName>
    </submittedName>
</protein>
<dbReference type="InParanoid" id="E4WS32"/>